<evidence type="ECO:0000313" key="1">
    <source>
        <dbReference type="EMBL" id="XAG63258.1"/>
    </source>
</evidence>
<proteinExistence type="predicted"/>
<dbReference type="EMBL" id="CP095343">
    <property type="protein sequence ID" value="XAG63258.1"/>
    <property type="molecule type" value="Genomic_DNA"/>
</dbReference>
<protein>
    <submittedName>
        <fullName evidence="1">Uncharacterized protein</fullName>
    </submittedName>
</protein>
<dbReference type="AlphaFoldDB" id="A0AAU6TNG0"/>
<accession>A0AAU6TNG0</accession>
<reference evidence="1" key="1">
    <citation type="submission" date="2022-03" db="EMBL/GenBank/DDBJ databases">
        <title>Sea Food Isolates.</title>
        <authorList>
            <person name="Li c."/>
        </authorList>
    </citation>
    <scope>NUCLEOTIDE SEQUENCE</scope>
    <source>
        <strain evidence="1">19MO02SH05</strain>
    </source>
</reference>
<organism evidence="1">
    <name type="scientific">bacterium 19MO02SH05</name>
    <dbReference type="NCBI Taxonomy" id="2920696"/>
    <lineage>
        <taxon>Bacteria</taxon>
    </lineage>
</organism>
<name>A0AAU6TNG0_UNCXX</name>
<sequence>MTREELLEEIERKEAQLLRAQSESNSWNRGRYGKSSNAEVSKIFVKSLESEIADLEDQLSKLES</sequence>
<gene>
    <name evidence="1" type="ORF">MRL64_14895</name>
</gene>